<comment type="caution">
    <text evidence="1">The sequence shown here is derived from an EMBL/GenBank/DDBJ whole genome shotgun (WGS) entry which is preliminary data.</text>
</comment>
<evidence type="ECO:0000313" key="1">
    <source>
        <dbReference type="EMBL" id="RJE20183.1"/>
    </source>
</evidence>
<dbReference type="STRING" id="2070753.A0A3A2ZD15"/>
<accession>A0A3A2ZD15</accession>
<dbReference type="Proteomes" id="UP000266188">
    <property type="component" value="Unassembled WGS sequence"/>
</dbReference>
<dbReference type="SUPFAM" id="SSF56112">
    <property type="entry name" value="Protein kinase-like (PK-like)"/>
    <property type="match status" value="1"/>
</dbReference>
<gene>
    <name evidence="1" type="ORF">PHISCL_07481</name>
</gene>
<dbReference type="OrthoDB" id="3250044at2759"/>
<name>A0A3A2ZD15_9EURO</name>
<dbReference type="EMBL" id="MVGC01000331">
    <property type="protein sequence ID" value="RJE20183.1"/>
    <property type="molecule type" value="Genomic_DNA"/>
</dbReference>
<evidence type="ECO:0008006" key="3">
    <source>
        <dbReference type="Google" id="ProtNLM"/>
    </source>
</evidence>
<evidence type="ECO:0000313" key="2">
    <source>
        <dbReference type="Proteomes" id="UP000266188"/>
    </source>
</evidence>
<dbReference type="AlphaFoldDB" id="A0A3A2ZD15"/>
<protein>
    <recommendedName>
        <fullName evidence="3">Phosphotransferase enzyme family</fullName>
    </recommendedName>
</protein>
<sequence length="69" mass="8237">MIENGKLAGIIDFGCSGYLPEYWEYTKAKYNFWGDQKDWATLINSVFHGDQYEEELQAEREMWQYANPF</sequence>
<reference evidence="2" key="1">
    <citation type="submission" date="2017-02" db="EMBL/GenBank/DDBJ databases">
        <authorList>
            <person name="Tafer H."/>
            <person name="Lopandic K."/>
        </authorList>
    </citation>
    <scope>NUCLEOTIDE SEQUENCE [LARGE SCALE GENOMIC DNA]</scope>
    <source>
        <strain evidence="2">CBS 366.77</strain>
    </source>
</reference>
<dbReference type="InterPro" id="IPR011009">
    <property type="entry name" value="Kinase-like_dom_sf"/>
</dbReference>
<organism evidence="1 2">
    <name type="scientific">Aspergillus sclerotialis</name>
    <dbReference type="NCBI Taxonomy" id="2070753"/>
    <lineage>
        <taxon>Eukaryota</taxon>
        <taxon>Fungi</taxon>
        <taxon>Dikarya</taxon>
        <taxon>Ascomycota</taxon>
        <taxon>Pezizomycotina</taxon>
        <taxon>Eurotiomycetes</taxon>
        <taxon>Eurotiomycetidae</taxon>
        <taxon>Eurotiales</taxon>
        <taxon>Aspergillaceae</taxon>
        <taxon>Aspergillus</taxon>
        <taxon>Aspergillus subgen. Polypaecilum</taxon>
    </lineage>
</organism>
<proteinExistence type="predicted"/>
<keyword evidence="2" id="KW-1185">Reference proteome</keyword>